<dbReference type="GO" id="GO:0006508">
    <property type="term" value="P:proteolysis"/>
    <property type="evidence" value="ECO:0007669"/>
    <property type="project" value="UniProtKB-KW"/>
</dbReference>
<dbReference type="PANTHER" id="PTHR43343">
    <property type="entry name" value="PEPTIDASE S12"/>
    <property type="match status" value="1"/>
</dbReference>
<keyword evidence="4" id="KW-1133">Transmembrane helix</keyword>
<dbReference type="PROSITE" id="PS50106">
    <property type="entry name" value="PDZ"/>
    <property type="match status" value="1"/>
</dbReference>
<dbReference type="InterPro" id="IPR009003">
    <property type="entry name" value="Peptidase_S1_PA"/>
</dbReference>
<dbReference type="EMBL" id="AM420293">
    <property type="protein sequence ID" value="CAM05510.1"/>
    <property type="molecule type" value="Genomic_DNA"/>
</dbReference>
<dbReference type="SUPFAM" id="SSF50494">
    <property type="entry name" value="Trypsin-like serine proteases"/>
    <property type="match status" value="1"/>
</dbReference>
<evidence type="ECO:0000313" key="7">
    <source>
        <dbReference type="Proteomes" id="UP000006728"/>
    </source>
</evidence>
<dbReference type="STRING" id="405948.SACE_6340"/>
<feature type="compositionally biased region" description="Low complexity" evidence="3">
    <location>
        <begin position="417"/>
        <end position="432"/>
    </location>
</feature>
<dbReference type="Gene3D" id="2.40.10.120">
    <property type="match status" value="1"/>
</dbReference>
<proteinExistence type="predicted"/>
<feature type="region of interest" description="Disordered" evidence="3">
    <location>
        <begin position="1"/>
        <end position="54"/>
    </location>
</feature>
<dbReference type="InterPro" id="IPR051201">
    <property type="entry name" value="Chloro_Bact_Ser_Proteases"/>
</dbReference>
<dbReference type="Gene3D" id="2.30.42.10">
    <property type="match status" value="1"/>
</dbReference>
<feature type="domain" description="PDZ" evidence="5">
    <location>
        <begin position="305"/>
        <end position="390"/>
    </location>
</feature>
<dbReference type="SMART" id="SM00228">
    <property type="entry name" value="PDZ"/>
    <property type="match status" value="1"/>
</dbReference>
<protein>
    <submittedName>
        <fullName evidence="6">Trypsin-like serine protease</fullName>
        <ecNumber evidence="6">3.4.21.-</ecNumber>
    </submittedName>
</protein>
<evidence type="ECO:0000256" key="1">
    <source>
        <dbReference type="ARBA" id="ARBA00022670"/>
    </source>
</evidence>
<dbReference type="PRINTS" id="PR00834">
    <property type="entry name" value="PROTEASES2C"/>
</dbReference>
<dbReference type="Pfam" id="PF13365">
    <property type="entry name" value="Trypsin_2"/>
    <property type="match status" value="1"/>
</dbReference>
<dbReference type="InterPro" id="IPR001940">
    <property type="entry name" value="Peptidase_S1C"/>
</dbReference>
<feature type="region of interest" description="Disordered" evidence="3">
    <location>
        <begin position="385"/>
        <end position="440"/>
    </location>
</feature>
<gene>
    <name evidence="6" type="ordered locus">SACE_6340</name>
</gene>
<name>A4FN85_SACEN</name>
<keyword evidence="1 6" id="KW-0645">Protease</keyword>
<keyword evidence="4" id="KW-0812">Transmembrane</keyword>
<keyword evidence="2 6" id="KW-0378">Hydrolase</keyword>
<feature type="transmembrane region" description="Helical" evidence="4">
    <location>
        <begin position="58"/>
        <end position="81"/>
    </location>
</feature>
<evidence type="ECO:0000259" key="5">
    <source>
        <dbReference type="PROSITE" id="PS50106"/>
    </source>
</evidence>
<evidence type="ECO:0000313" key="6">
    <source>
        <dbReference type="EMBL" id="CAM05510.1"/>
    </source>
</evidence>
<dbReference type="Proteomes" id="UP000006728">
    <property type="component" value="Chromosome"/>
</dbReference>
<dbReference type="SUPFAM" id="SSF50156">
    <property type="entry name" value="PDZ domain-like"/>
    <property type="match status" value="1"/>
</dbReference>
<dbReference type="eggNOG" id="COG0265">
    <property type="taxonomic scope" value="Bacteria"/>
</dbReference>
<dbReference type="KEGG" id="sen:SACE_6340"/>
<evidence type="ECO:0000256" key="4">
    <source>
        <dbReference type="SAM" id="Phobius"/>
    </source>
</evidence>
<accession>A4FN85</accession>
<evidence type="ECO:0000256" key="2">
    <source>
        <dbReference type="ARBA" id="ARBA00022801"/>
    </source>
</evidence>
<dbReference type="InterPro" id="IPR036034">
    <property type="entry name" value="PDZ_sf"/>
</dbReference>
<dbReference type="AlphaFoldDB" id="A4FN85"/>
<organism evidence="6 7">
    <name type="scientific">Saccharopolyspora erythraea (strain ATCC 11635 / DSM 40517 / JCM 4748 / NBRC 13426 / NCIMB 8594 / NRRL 2338)</name>
    <dbReference type="NCBI Taxonomy" id="405948"/>
    <lineage>
        <taxon>Bacteria</taxon>
        <taxon>Bacillati</taxon>
        <taxon>Actinomycetota</taxon>
        <taxon>Actinomycetes</taxon>
        <taxon>Pseudonocardiales</taxon>
        <taxon>Pseudonocardiaceae</taxon>
        <taxon>Saccharopolyspora</taxon>
    </lineage>
</organism>
<dbReference type="EC" id="3.4.21.-" evidence="6"/>
<dbReference type="HOGENOM" id="CLU_020120_3_4_11"/>
<evidence type="ECO:0000256" key="3">
    <source>
        <dbReference type="SAM" id="MobiDB-lite"/>
    </source>
</evidence>
<dbReference type="Pfam" id="PF00595">
    <property type="entry name" value="PDZ"/>
    <property type="match status" value="1"/>
</dbReference>
<dbReference type="GO" id="GO:0004252">
    <property type="term" value="F:serine-type endopeptidase activity"/>
    <property type="evidence" value="ECO:0007669"/>
    <property type="project" value="InterPro"/>
</dbReference>
<feature type="compositionally biased region" description="Basic and acidic residues" evidence="3">
    <location>
        <begin position="12"/>
        <end position="26"/>
    </location>
</feature>
<reference evidence="6 7" key="1">
    <citation type="journal article" date="2007" name="Nat. Biotechnol.">
        <title>Complete genome sequence of the erythromycin-producing bacterium Saccharopolyspora erythraea NRRL23338.</title>
        <authorList>
            <person name="Oliynyk M."/>
            <person name="Samborskyy M."/>
            <person name="Lester J.B."/>
            <person name="Mironenko T."/>
            <person name="Scott N."/>
            <person name="Dickens S."/>
            <person name="Haydock S.F."/>
            <person name="Leadlay P.F."/>
        </authorList>
    </citation>
    <scope>NUCLEOTIDE SEQUENCE [LARGE SCALE GENOMIC DNA]</scope>
    <source>
        <strain evidence="7">ATCC 11635 / DSM 40517 / JCM 4748 / NBRC 13426 / NCIMB 8594 / NRRL 2338</strain>
    </source>
</reference>
<dbReference type="InterPro" id="IPR001478">
    <property type="entry name" value="PDZ"/>
</dbReference>
<keyword evidence="7" id="KW-1185">Reference proteome</keyword>
<sequence>MFSASAGTVSRMRPDETPAPHNHDASQHGPGTTPAGPAFQHTAPAPPPPKSRRVSGGIVAAALIAGLVGGAAGTGGGYLLAQGTGGTSPLSQQDPVQGRQVSAQTGTAQFAAEKVSASTVDISVKSRTGGSEGTGVVLTADGYVLTNNHVVADQGEITVTLSDGRKTSAKVVGTAPSYDLAVIKLDQVDGLVPAQLGKSSALKVGQPVVAIGSPLGLEGTVTSGIVSAMDRTVEVSGDNGEAVVYNGIQTDASINPGNSGGPLVNLDGQVIGINSSILSGQGGGRGSSAGNIGLGFAIPVDTAARVADEIMAKGVATKPQLGVTGTDGVEGHATVSQVVAGGAADEAGIKEGETILKVGDKSVTAFTDLMAQIGAHAPGSKVTLTVGDSRGENPRQVEVTLGSVEDRAPQTTSGEAPQQNPYPQQQQRPYWPEGELPYGG</sequence>
<keyword evidence="4" id="KW-0472">Membrane</keyword>
<dbReference type="PANTHER" id="PTHR43343:SF3">
    <property type="entry name" value="PROTEASE DO-LIKE 8, CHLOROPLASTIC"/>
    <property type="match status" value="1"/>
</dbReference>